<dbReference type="Pfam" id="PF02566">
    <property type="entry name" value="OsmC"/>
    <property type="match status" value="1"/>
</dbReference>
<sequence>MATQASWTQVSGKTACEVSFGADALSVDIDPAAGGSGVHPDPHDLLDGALASCTALTLELYIKRKGFAVQSIKVSVSHSKSPEGVVLKRLLEVEGTLSEEQKASLLRIADMCPIHKTLLGEISILTELSMPLDA</sequence>
<dbReference type="InterPro" id="IPR015946">
    <property type="entry name" value="KH_dom-like_a/b"/>
</dbReference>
<keyword evidence="2" id="KW-1185">Reference proteome</keyword>
<dbReference type="InterPro" id="IPR036102">
    <property type="entry name" value="OsmC/Ohrsf"/>
</dbReference>
<dbReference type="Gene3D" id="3.30.300.20">
    <property type="match status" value="1"/>
</dbReference>
<protein>
    <submittedName>
        <fullName evidence="1">OsmC family protein</fullName>
    </submittedName>
</protein>
<evidence type="ECO:0000313" key="2">
    <source>
        <dbReference type="Proteomes" id="UP001410394"/>
    </source>
</evidence>
<gene>
    <name evidence="1" type="ORF">ABDB84_08540</name>
</gene>
<evidence type="ECO:0000313" key="1">
    <source>
        <dbReference type="EMBL" id="MEN3068525.1"/>
    </source>
</evidence>
<accession>A0ABU9YXQ9</accession>
<dbReference type="RefSeq" id="WP_345919291.1">
    <property type="nucleotide sequence ID" value="NZ_JBDIVE010000003.1"/>
</dbReference>
<organism evidence="1 2">
    <name type="scientific">Uliginosibacterium sediminicola</name>
    <dbReference type="NCBI Taxonomy" id="2024550"/>
    <lineage>
        <taxon>Bacteria</taxon>
        <taxon>Pseudomonadati</taxon>
        <taxon>Pseudomonadota</taxon>
        <taxon>Betaproteobacteria</taxon>
        <taxon>Rhodocyclales</taxon>
        <taxon>Zoogloeaceae</taxon>
        <taxon>Uliginosibacterium</taxon>
    </lineage>
</organism>
<dbReference type="SUPFAM" id="SSF82784">
    <property type="entry name" value="OsmC-like"/>
    <property type="match status" value="1"/>
</dbReference>
<proteinExistence type="predicted"/>
<dbReference type="Proteomes" id="UP001410394">
    <property type="component" value="Unassembled WGS sequence"/>
</dbReference>
<comment type="caution">
    <text evidence="1">The sequence shown here is derived from an EMBL/GenBank/DDBJ whole genome shotgun (WGS) entry which is preliminary data.</text>
</comment>
<dbReference type="InterPro" id="IPR003718">
    <property type="entry name" value="OsmC/Ohr_fam"/>
</dbReference>
<dbReference type="PANTHER" id="PTHR39624">
    <property type="entry name" value="PROTEIN INVOLVED IN RIMO-MEDIATED BETA-METHYLTHIOLATION OF RIBOSOMAL PROTEIN S12 YCAO"/>
    <property type="match status" value="1"/>
</dbReference>
<dbReference type="PANTHER" id="PTHR39624:SF2">
    <property type="entry name" value="OSMC-LIKE PROTEIN"/>
    <property type="match status" value="1"/>
</dbReference>
<dbReference type="EMBL" id="JBDIVE010000003">
    <property type="protein sequence ID" value="MEN3068525.1"/>
    <property type="molecule type" value="Genomic_DNA"/>
</dbReference>
<reference evidence="1 2" key="1">
    <citation type="journal article" date="2018" name="Int. J. Syst. Evol. Microbiol.">
        <title>Uliginosibacterium sediminicola sp. nov., isolated from freshwater sediment.</title>
        <authorList>
            <person name="Hwang W.M."/>
            <person name="Kim S.M."/>
            <person name="Kang K."/>
            <person name="Ahn T.Y."/>
        </authorList>
    </citation>
    <scope>NUCLEOTIDE SEQUENCE [LARGE SCALE GENOMIC DNA]</scope>
    <source>
        <strain evidence="1 2">M1-21</strain>
    </source>
</reference>
<name>A0ABU9YXQ9_9RHOO</name>